<dbReference type="EC" id="2.7.7.65" evidence="5"/>
<dbReference type="InterPro" id="IPR043128">
    <property type="entry name" value="Rev_trsase/Diguanyl_cyclase"/>
</dbReference>
<evidence type="ECO:0000256" key="1">
    <source>
        <dbReference type="SAM" id="Phobius"/>
    </source>
</evidence>
<dbReference type="InterPro" id="IPR000160">
    <property type="entry name" value="GGDEF_dom"/>
</dbReference>
<keyword evidence="1" id="KW-0812">Transmembrane</keyword>
<dbReference type="GO" id="GO:0052621">
    <property type="term" value="F:diguanylate cyclase activity"/>
    <property type="evidence" value="ECO:0007669"/>
    <property type="project" value="UniProtKB-EC"/>
</dbReference>
<dbReference type="InterPro" id="IPR000700">
    <property type="entry name" value="PAS-assoc_C"/>
</dbReference>
<dbReference type="CDD" id="cd01949">
    <property type="entry name" value="GGDEF"/>
    <property type="match status" value="1"/>
</dbReference>
<dbReference type="PANTHER" id="PTHR44757:SF2">
    <property type="entry name" value="BIOFILM ARCHITECTURE MAINTENANCE PROTEIN MBAA"/>
    <property type="match status" value="1"/>
</dbReference>
<dbReference type="InterPro" id="IPR029787">
    <property type="entry name" value="Nucleotide_cyclase"/>
</dbReference>
<dbReference type="Pfam" id="PF00990">
    <property type="entry name" value="GGDEF"/>
    <property type="match status" value="1"/>
</dbReference>
<dbReference type="PROSITE" id="PS50887">
    <property type="entry name" value="GGDEF"/>
    <property type="match status" value="1"/>
</dbReference>
<keyword evidence="1" id="KW-0472">Membrane</keyword>
<dbReference type="SMART" id="SM00267">
    <property type="entry name" value="GGDEF"/>
    <property type="match status" value="1"/>
</dbReference>
<dbReference type="PROSITE" id="PS50112">
    <property type="entry name" value="PAS"/>
    <property type="match status" value="1"/>
</dbReference>
<sequence length="602" mass="66552">MQQPLRAIRVAIVVVSAFALAVGWYDTVTGLREAERDAMERLRIQAIIQARAAGEAVEGAIGRFDVALRMLQLGGLESAARFPVQGRIVTAAMSSDLLLQAFVVGSDGYLAYSSLGEAPRNFLGDREYFRALAASDDDRLFISRPVIGRLTRKWSIQLVRAMRRNGRFDGVVALAVSPEVWSRKLLRFGVHPLDTLTLLDGDGHVLLRTLDGNEHLGKQAPAEREYRLYPERREGHYVAHASLDGVLRMYGWTRLSSGLVMLSGIALEPALEPIRALRSRTVMSGVVSSGLFVFVIAALLIALRRYERAVQRLGEREEHYRSLLEHMAEGLVVLDAENRIVSVNPAFSAITGFGRSEVMQRPVSMLSNGRTLDHVMTELSDPSGSGHWEGDFDGVRPGGEGYTGHAVISSLRDANGAVRHRVALITDVTERRRRDDEIWRQANFDRLTGLPNRALLTDRLESMLRHARRQRSGVAVLFIDLDRFKPVNDEFGHDVGDLLLRQVARRLQGVFRDEDTVARIGGDEFVAAMQGEDCAAGSERAAAEVVAQLSQPFFVEDRRLLVGCSVGIACFPADGDSAESLVNAADRAMYRAKNGGRGRWSR</sequence>
<dbReference type="SUPFAM" id="SSF55785">
    <property type="entry name" value="PYP-like sensor domain (PAS domain)"/>
    <property type="match status" value="1"/>
</dbReference>
<feature type="transmembrane region" description="Helical" evidence="1">
    <location>
        <begin position="7"/>
        <end position="25"/>
    </location>
</feature>
<dbReference type="CDD" id="cd12915">
    <property type="entry name" value="PDC2_DGC_like"/>
    <property type="match status" value="1"/>
</dbReference>
<evidence type="ECO:0000259" key="4">
    <source>
        <dbReference type="PROSITE" id="PS50887"/>
    </source>
</evidence>
<dbReference type="NCBIfam" id="TIGR00254">
    <property type="entry name" value="GGDEF"/>
    <property type="match status" value="1"/>
</dbReference>
<feature type="domain" description="PAS" evidence="2">
    <location>
        <begin position="316"/>
        <end position="361"/>
    </location>
</feature>
<evidence type="ECO:0000259" key="3">
    <source>
        <dbReference type="PROSITE" id="PS50113"/>
    </source>
</evidence>
<name>A0ABW1APQ7_9RHOO</name>
<evidence type="ECO:0000259" key="2">
    <source>
        <dbReference type="PROSITE" id="PS50112"/>
    </source>
</evidence>
<dbReference type="RefSeq" id="WP_198363207.1">
    <property type="nucleotide sequence ID" value="NZ_JBHSOG010000016.1"/>
</dbReference>
<protein>
    <submittedName>
        <fullName evidence="5">Diguanylate cyclase domain-containing protein</fullName>
        <ecNumber evidence="5">2.7.7.65</ecNumber>
    </submittedName>
</protein>
<dbReference type="InterPro" id="IPR035965">
    <property type="entry name" value="PAS-like_dom_sf"/>
</dbReference>
<dbReference type="Gene3D" id="3.30.450.20">
    <property type="entry name" value="PAS domain"/>
    <property type="match status" value="3"/>
</dbReference>
<dbReference type="CDD" id="cd00130">
    <property type="entry name" value="PAS"/>
    <property type="match status" value="1"/>
</dbReference>
<proteinExistence type="predicted"/>
<keyword evidence="5" id="KW-0808">Transferase</keyword>
<comment type="caution">
    <text evidence="5">The sequence shown here is derived from an EMBL/GenBank/DDBJ whole genome shotgun (WGS) entry which is preliminary data.</text>
</comment>
<dbReference type="InterPro" id="IPR000014">
    <property type="entry name" value="PAS"/>
</dbReference>
<dbReference type="PROSITE" id="PS50113">
    <property type="entry name" value="PAC"/>
    <property type="match status" value="1"/>
</dbReference>
<dbReference type="InterPro" id="IPR052155">
    <property type="entry name" value="Biofilm_reg_signaling"/>
</dbReference>
<dbReference type="Pfam" id="PF13426">
    <property type="entry name" value="PAS_9"/>
    <property type="match status" value="1"/>
</dbReference>
<feature type="transmembrane region" description="Helical" evidence="1">
    <location>
        <begin position="282"/>
        <end position="303"/>
    </location>
</feature>
<dbReference type="PANTHER" id="PTHR44757">
    <property type="entry name" value="DIGUANYLATE CYCLASE DGCP"/>
    <property type="match status" value="1"/>
</dbReference>
<evidence type="ECO:0000313" key="6">
    <source>
        <dbReference type="Proteomes" id="UP001595974"/>
    </source>
</evidence>
<gene>
    <name evidence="5" type="ORF">ACFPTN_05610</name>
</gene>
<dbReference type="Proteomes" id="UP001595974">
    <property type="component" value="Unassembled WGS sequence"/>
</dbReference>
<dbReference type="SMART" id="SM00091">
    <property type="entry name" value="PAS"/>
    <property type="match status" value="1"/>
</dbReference>
<dbReference type="EMBL" id="JBHSOG010000016">
    <property type="protein sequence ID" value="MFC5768841.1"/>
    <property type="molecule type" value="Genomic_DNA"/>
</dbReference>
<keyword evidence="1" id="KW-1133">Transmembrane helix</keyword>
<dbReference type="Gene3D" id="3.30.70.270">
    <property type="match status" value="1"/>
</dbReference>
<feature type="domain" description="PAC" evidence="3">
    <location>
        <begin position="388"/>
        <end position="440"/>
    </location>
</feature>
<feature type="domain" description="GGDEF" evidence="4">
    <location>
        <begin position="472"/>
        <end position="602"/>
    </location>
</feature>
<organism evidence="5 6">
    <name type="scientific">Thauera sinica</name>
    <dbReference type="NCBI Taxonomy" id="2665146"/>
    <lineage>
        <taxon>Bacteria</taxon>
        <taxon>Pseudomonadati</taxon>
        <taxon>Pseudomonadota</taxon>
        <taxon>Betaproteobacteria</taxon>
        <taxon>Rhodocyclales</taxon>
        <taxon>Zoogloeaceae</taxon>
        <taxon>Thauera</taxon>
    </lineage>
</organism>
<keyword evidence="6" id="KW-1185">Reference proteome</keyword>
<dbReference type="SUPFAM" id="SSF55073">
    <property type="entry name" value="Nucleotide cyclase"/>
    <property type="match status" value="1"/>
</dbReference>
<dbReference type="NCBIfam" id="TIGR00229">
    <property type="entry name" value="sensory_box"/>
    <property type="match status" value="1"/>
</dbReference>
<evidence type="ECO:0000313" key="5">
    <source>
        <dbReference type="EMBL" id="MFC5768841.1"/>
    </source>
</evidence>
<reference evidence="6" key="1">
    <citation type="journal article" date="2019" name="Int. J. Syst. Evol. Microbiol.">
        <title>The Global Catalogue of Microorganisms (GCM) 10K type strain sequencing project: providing services to taxonomists for standard genome sequencing and annotation.</title>
        <authorList>
            <consortium name="The Broad Institute Genomics Platform"/>
            <consortium name="The Broad Institute Genome Sequencing Center for Infectious Disease"/>
            <person name="Wu L."/>
            <person name="Ma J."/>
        </authorList>
    </citation>
    <scope>NUCLEOTIDE SEQUENCE [LARGE SCALE GENOMIC DNA]</scope>
    <source>
        <strain evidence="6">SHR3</strain>
    </source>
</reference>
<accession>A0ABW1APQ7</accession>
<keyword evidence="5" id="KW-0548">Nucleotidyltransferase</keyword>
<dbReference type="CDD" id="cd12914">
    <property type="entry name" value="PDC1_DGC_like"/>
    <property type="match status" value="1"/>
</dbReference>